<sequence>MADEALFTVVIPVYNREKMIRKAIKSVIRQTYPYWKLLIIDDASTDRTIQRIRPFQNDKRIQVISLKENVGLAKVLNIALEQVDTPYFVQLDSDDWLEPCTLEELAKAIKKADPQTALFYGNCKFRRKKNGKWKVTKYIRHRSFTDKYDFLQYLTYSPVPRCFRTEALRETGGWETDDPYEGRIMSDRRICLKLIERYPFYWIDQYLYNCRRHRDRLTNKDSKEQRNELRKMVIEYYLKKWGNHYRPVYTKKYGYLKIKRLEKVE</sequence>
<protein>
    <submittedName>
        <fullName evidence="2">Glycosyltransferase involved in cell wall biosynthesis</fullName>
    </submittedName>
</protein>
<dbReference type="RefSeq" id="WP_307338275.1">
    <property type="nucleotide sequence ID" value="NZ_JAUSUQ010000005.1"/>
</dbReference>
<dbReference type="CDD" id="cd00761">
    <property type="entry name" value="Glyco_tranf_GTA_type"/>
    <property type="match status" value="1"/>
</dbReference>
<keyword evidence="3" id="KW-1185">Reference proteome</keyword>
<dbReference type="InterPro" id="IPR001173">
    <property type="entry name" value="Glyco_trans_2-like"/>
</dbReference>
<dbReference type="Pfam" id="PF00535">
    <property type="entry name" value="Glycos_transf_2"/>
    <property type="match status" value="1"/>
</dbReference>
<name>A0ABU0CSD1_9BACI</name>
<evidence type="ECO:0000313" key="3">
    <source>
        <dbReference type="Proteomes" id="UP001232445"/>
    </source>
</evidence>
<evidence type="ECO:0000259" key="1">
    <source>
        <dbReference type="Pfam" id="PF00535"/>
    </source>
</evidence>
<proteinExistence type="predicted"/>
<gene>
    <name evidence="2" type="ORF">J2S00_001789</name>
</gene>
<accession>A0ABU0CSD1</accession>
<reference evidence="2 3" key="1">
    <citation type="submission" date="2023-07" db="EMBL/GenBank/DDBJ databases">
        <title>Genomic Encyclopedia of Type Strains, Phase IV (KMG-IV): sequencing the most valuable type-strain genomes for metagenomic binning, comparative biology and taxonomic classification.</title>
        <authorList>
            <person name="Goeker M."/>
        </authorList>
    </citation>
    <scope>NUCLEOTIDE SEQUENCE [LARGE SCALE GENOMIC DNA]</scope>
    <source>
        <strain evidence="2 3">DSM 17740</strain>
    </source>
</reference>
<comment type="caution">
    <text evidence="2">The sequence shown here is derived from an EMBL/GenBank/DDBJ whole genome shotgun (WGS) entry which is preliminary data.</text>
</comment>
<evidence type="ECO:0000313" key="2">
    <source>
        <dbReference type="EMBL" id="MDQ0339003.1"/>
    </source>
</evidence>
<dbReference type="EMBL" id="JAUSUQ010000005">
    <property type="protein sequence ID" value="MDQ0339003.1"/>
    <property type="molecule type" value="Genomic_DNA"/>
</dbReference>
<feature type="domain" description="Glycosyltransferase 2-like" evidence="1">
    <location>
        <begin position="8"/>
        <end position="170"/>
    </location>
</feature>
<organism evidence="2 3">
    <name type="scientific">Caldalkalibacillus uzonensis</name>
    <dbReference type="NCBI Taxonomy" id="353224"/>
    <lineage>
        <taxon>Bacteria</taxon>
        <taxon>Bacillati</taxon>
        <taxon>Bacillota</taxon>
        <taxon>Bacilli</taxon>
        <taxon>Bacillales</taxon>
        <taxon>Bacillaceae</taxon>
        <taxon>Caldalkalibacillus</taxon>
    </lineage>
</organism>
<dbReference type="Proteomes" id="UP001232445">
    <property type="component" value="Unassembled WGS sequence"/>
</dbReference>
<dbReference type="InterPro" id="IPR050834">
    <property type="entry name" value="Glycosyltransf_2"/>
</dbReference>
<dbReference type="PANTHER" id="PTHR43685:SF2">
    <property type="entry name" value="GLYCOSYLTRANSFERASE 2-LIKE DOMAIN-CONTAINING PROTEIN"/>
    <property type="match status" value="1"/>
</dbReference>
<dbReference type="SUPFAM" id="SSF53448">
    <property type="entry name" value="Nucleotide-diphospho-sugar transferases"/>
    <property type="match status" value="1"/>
</dbReference>
<dbReference type="InterPro" id="IPR029044">
    <property type="entry name" value="Nucleotide-diphossugar_trans"/>
</dbReference>
<dbReference type="PANTHER" id="PTHR43685">
    <property type="entry name" value="GLYCOSYLTRANSFERASE"/>
    <property type="match status" value="1"/>
</dbReference>
<dbReference type="Gene3D" id="3.90.550.10">
    <property type="entry name" value="Spore Coat Polysaccharide Biosynthesis Protein SpsA, Chain A"/>
    <property type="match status" value="1"/>
</dbReference>